<name>A0AAP2CLR6_9RHOB</name>
<accession>A0AAP2CLR6</accession>
<gene>
    <name evidence="1" type="ORF">IV417_05025</name>
</gene>
<evidence type="ECO:0000313" key="2">
    <source>
        <dbReference type="Proteomes" id="UP001315686"/>
    </source>
</evidence>
<proteinExistence type="predicted"/>
<dbReference type="RefSeq" id="WP_327792933.1">
    <property type="nucleotide sequence ID" value="NZ_JADQAZ010000001.1"/>
</dbReference>
<organism evidence="1 2">
    <name type="scientific">Harenicola maris</name>
    <dbReference type="NCBI Taxonomy" id="2841044"/>
    <lineage>
        <taxon>Bacteria</taxon>
        <taxon>Pseudomonadati</taxon>
        <taxon>Pseudomonadota</taxon>
        <taxon>Alphaproteobacteria</taxon>
        <taxon>Rhodobacterales</taxon>
        <taxon>Paracoccaceae</taxon>
        <taxon>Harenicola</taxon>
    </lineage>
</organism>
<dbReference type="AlphaFoldDB" id="A0AAP2CLR6"/>
<sequence>MPLMPYDEAVEEIRSNFSQGAARSGVVNYYGAQAASNYPHLHVKIDGTKIVYMGLTYGPGGPHAIDIVLNGVLQQSNLPRFLANLPSCNVPMKTQASAMRIVNHVGAPTKSNVITGEYNADFPGLGQKH</sequence>
<protein>
    <submittedName>
        <fullName evidence="1">Uncharacterized protein</fullName>
    </submittedName>
</protein>
<evidence type="ECO:0000313" key="1">
    <source>
        <dbReference type="EMBL" id="MBT0956737.1"/>
    </source>
</evidence>
<comment type="caution">
    <text evidence="1">The sequence shown here is derived from an EMBL/GenBank/DDBJ whole genome shotgun (WGS) entry which is preliminary data.</text>
</comment>
<keyword evidence="2" id="KW-1185">Reference proteome</keyword>
<dbReference type="Proteomes" id="UP001315686">
    <property type="component" value="Unassembled WGS sequence"/>
</dbReference>
<reference evidence="1 2" key="1">
    <citation type="journal article" date="2021" name="Arch. Microbiol.">
        <title>Harenicola maris gen. nov., sp. nov. isolated from the Sea of Japan shallow sediments.</title>
        <authorList>
            <person name="Romanenko L.A."/>
            <person name="Kurilenko V.V."/>
            <person name="Chernysheva N.Y."/>
            <person name="Tekutyeva L.A."/>
            <person name="Velansky P.V."/>
            <person name="Svetashev V.I."/>
            <person name="Isaeva M.P."/>
        </authorList>
    </citation>
    <scope>NUCLEOTIDE SEQUENCE [LARGE SCALE GENOMIC DNA]</scope>
    <source>
        <strain evidence="1 2">KMM 3653</strain>
    </source>
</reference>
<dbReference type="EMBL" id="JADQAZ010000001">
    <property type="protein sequence ID" value="MBT0956737.1"/>
    <property type="molecule type" value="Genomic_DNA"/>
</dbReference>